<dbReference type="Gene3D" id="1.10.10.10">
    <property type="entry name" value="Winged helix-like DNA-binding domain superfamily/Winged helix DNA-binding domain"/>
    <property type="match status" value="1"/>
</dbReference>
<protein>
    <submittedName>
        <fullName evidence="5">BlaI/MecI/CopY family transcriptional regulator</fullName>
    </submittedName>
</protein>
<reference evidence="6" key="1">
    <citation type="submission" date="2018-08" db="EMBL/GenBank/DDBJ databases">
        <title>Mucilaginibacter sp. MYSH2.</title>
        <authorList>
            <person name="Seo T."/>
        </authorList>
    </citation>
    <scope>NUCLEOTIDE SEQUENCE [LARGE SCALE GENOMIC DNA]</scope>
    <source>
        <strain evidence="6">KIRAN</strain>
    </source>
</reference>
<dbReference type="SUPFAM" id="SSF46785">
    <property type="entry name" value="Winged helix' DNA-binding domain"/>
    <property type="match status" value="1"/>
</dbReference>
<dbReference type="Proteomes" id="UP000266005">
    <property type="component" value="Unassembled WGS sequence"/>
</dbReference>
<keyword evidence="3" id="KW-0238">DNA-binding</keyword>
<evidence type="ECO:0000313" key="6">
    <source>
        <dbReference type="Proteomes" id="UP000266005"/>
    </source>
</evidence>
<evidence type="ECO:0000256" key="4">
    <source>
        <dbReference type="ARBA" id="ARBA00023163"/>
    </source>
</evidence>
<dbReference type="OrthoDB" id="279010at2"/>
<proteinExistence type="inferred from homology"/>
<dbReference type="Gene3D" id="1.10.4040.10">
    <property type="entry name" value="Penicillinase repressor domain"/>
    <property type="match status" value="1"/>
</dbReference>
<evidence type="ECO:0000256" key="2">
    <source>
        <dbReference type="ARBA" id="ARBA00023015"/>
    </source>
</evidence>
<dbReference type="GO" id="GO:0003677">
    <property type="term" value="F:DNA binding"/>
    <property type="evidence" value="ECO:0007669"/>
    <property type="project" value="UniProtKB-KW"/>
</dbReference>
<dbReference type="InterPro" id="IPR005650">
    <property type="entry name" value="BlaI_family"/>
</dbReference>
<keyword evidence="2" id="KW-0805">Transcription regulation</keyword>
<accession>A0A399S4M8</accession>
<evidence type="ECO:0000256" key="1">
    <source>
        <dbReference type="ARBA" id="ARBA00011046"/>
    </source>
</evidence>
<comment type="caution">
    <text evidence="5">The sequence shown here is derived from an EMBL/GenBank/DDBJ whole genome shotgun (WGS) entry which is preliminary data.</text>
</comment>
<comment type="similarity">
    <text evidence="1">Belongs to the BlaI transcriptional regulatory family.</text>
</comment>
<dbReference type="EMBL" id="QWGE01000003">
    <property type="protein sequence ID" value="RIJ37539.1"/>
    <property type="molecule type" value="Genomic_DNA"/>
</dbReference>
<dbReference type="PIRSF" id="PIRSF019455">
    <property type="entry name" value="CopR_AtkY"/>
    <property type="match status" value="1"/>
</dbReference>
<sequence>MTLSQIPKPTESELEILQVLWQHGPSTVRFVHEELSKVKDAGYTTTLKIMQIMAEKGMLEADKSSRSHIFKPLLQEEHTQKLLLNRFLDTAFRGSASKLVMQALGNSRTSKEELGEIRNLLDKLEGGNQ</sequence>
<dbReference type="GO" id="GO:0045892">
    <property type="term" value="P:negative regulation of DNA-templated transcription"/>
    <property type="evidence" value="ECO:0007669"/>
    <property type="project" value="InterPro"/>
</dbReference>
<dbReference type="RefSeq" id="WP_119432196.1">
    <property type="nucleotide sequence ID" value="NZ_QWGE01000003.1"/>
</dbReference>
<gene>
    <name evidence="5" type="ORF">D1627_10510</name>
</gene>
<keyword evidence="6" id="KW-1185">Reference proteome</keyword>
<dbReference type="InterPro" id="IPR036388">
    <property type="entry name" value="WH-like_DNA-bd_sf"/>
</dbReference>
<name>A0A399S4M8_9BACT</name>
<dbReference type="Pfam" id="PF03965">
    <property type="entry name" value="Penicillinase_R"/>
    <property type="match status" value="1"/>
</dbReference>
<keyword evidence="4" id="KW-0804">Transcription</keyword>
<organism evidence="5 6">
    <name type="scientific">Pontibacter oryzae</name>
    <dbReference type="NCBI Taxonomy" id="2304593"/>
    <lineage>
        <taxon>Bacteria</taxon>
        <taxon>Pseudomonadati</taxon>
        <taxon>Bacteroidota</taxon>
        <taxon>Cytophagia</taxon>
        <taxon>Cytophagales</taxon>
        <taxon>Hymenobacteraceae</taxon>
        <taxon>Pontibacter</taxon>
    </lineage>
</organism>
<dbReference type="AlphaFoldDB" id="A0A399S4M8"/>
<dbReference type="InterPro" id="IPR036390">
    <property type="entry name" value="WH_DNA-bd_sf"/>
</dbReference>
<evidence type="ECO:0000313" key="5">
    <source>
        <dbReference type="EMBL" id="RIJ37539.1"/>
    </source>
</evidence>
<evidence type="ECO:0000256" key="3">
    <source>
        <dbReference type="ARBA" id="ARBA00023125"/>
    </source>
</evidence>